<proteinExistence type="predicted"/>
<organism evidence="1 2">
    <name type="scientific">Dissostichus mawsoni</name>
    <name type="common">Antarctic cod</name>
    <dbReference type="NCBI Taxonomy" id="36200"/>
    <lineage>
        <taxon>Eukaryota</taxon>
        <taxon>Metazoa</taxon>
        <taxon>Chordata</taxon>
        <taxon>Craniata</taxon>
        <taxon>Vertebrata</taxon>
        <taxon>Euteleostomi</taxon>
        <taxon>Actinopterygii</taxon>
        <taxon>Neopterygii</taxon>
        <taxon>Teleostei</taxon>
        <taxon>Neoteleostei</taxon>
        <taxon>Acanthomorphata</taxon>
        <taxon>Eupercaria</taxon>
        <taxon>Perciformes</taxon>
        <taxon>Notothenioidei</taxon>
        <taxon>Nototheniidae</taxon>
        <taxon>Dissostichus</taxon>
    </lineage>
</organism>
<evidence type="ECO:0000313" key="2">
    <source>
        <dbReference type="Proteomes" id="UP000518266"/>
    </source>
</evidence>
<dbReference type="Proteomes" id="UP000518266">
    <property type="component" value="Unassembled WGS sequence"/>
</dbReference>
<sequence>MFYLSFISSSSSSSCDAVCASLCRRGEHEMQESPVTIVALPSSPAAWKHPPPPPPPPPPLFSLKVCTLPRYDCS</sequence>
<name>A0A7J5Y7T0_DISMA</name>
<dbReference type="EMBL" id="JAAKFY010000015">
    <property type="protein sequence ID" value="KAF3845410.1"/>
    <property type="molecule type" value="Genomic_DNA"/>
</dbReference>
<evidence type="ECO:0000313" key="1">
    <source>
        <dbReference type="EMBL" id="KAF3845410.1"/>
    </source>
</evidence>
<protein>
    <submittedName>
        <fullName evidence="1">Uncharacterized protein</fullName>
    </submittedName>
</protein>
<reference evidence="1 2" key="1">
    <citation type="submission" date="2020-03" db="EMBL/GenBank/DDBJ databases">
        <title>Dissostichus mawsoni Genome sequencing and assembly.</title>
        <authorList>
            <person name="Park H."/>
        </authorList>
    </citation>
    <scope>NUCLEOTIDE SEQUENCE [LARGE SCALE GENOMIC DNA]</scope>
    <source>
        <strain evidence="1">DM0001</strain>
        <tissue evidence="1">Muscle</tissue>
    </source>
</reference>
<comment type="caution">
    <text evidence="1">The sequence shown here is derived from an EMBL/GenBank/DDBJ whole genome shotgun (WGS) entry which is preliminary data.</text>
</comment>
<accession>A0A7J5Y7T0</accession>
<dbReference type="AlphaFoldDB" id="A0A7J5Y7T0"/>
<keyword evidence="2" id="KW-1185">Reference proteome</keyword>
<gene>
    <name evidence="1" type="ORF">F7725_008573</name>
</gene>